<keyword evidence="2" id="KW-0472">Membrane</keyword>
<protein>
    <recommendedName>
        <fullName evidence="5">DUF4349 domain-containing protein</fullName>
    </recommendedName>
</protein>
<evidence type="ECO:0008006" key="5">
    <source>
        <dbReference type="Google" id="ProtNLM"/>
    </source>
</evidence>
<evidence type="ECO:0000256" key="1">
    <source>
        <dbReference type="SAM" id="Coils"/>
    </source>
</evidence>
<proteinExistence type="predicted"/>
<reference evidence="3 4" key="1">
    <citation type="journal article" date="2016" name="Nat. Commun.">
        <title>Thousands of microbial genomes shed light on interconnected biogeochemical processes in an aquifer system.</title>
        <authorList>
            <person name="Anantharaman K."/>
            <person name="Brown C.T."/>
            <person name="Hug L.A."/>
            <person name="Sharon I."/>
            <person name="Castelle C.J."/>
            <person name="Probst A.J."/>
            <person name="Thomas B.C."/>
            <person name="Singh A."/>
            <person name="Wilkins M.J."/>
            <person name="Karaoz U."/>
            <person name="Brodie E.L."/>
            <person name="Williams K.H."/>
            <person name="Hubbard S.S."/>
            <person name="Banfield J.F."/>
        </authorList>
    </citation>
    <scope>NUCLEOTIDE SEQUENCE [LARGE SCALE GENOMIC DNA]</scope>
</reference>
<evidence type="ECO:0000256" key="2">
    <source>
        <dbReference type="SAM" id="Phobius"/>
    </source>
</evidence>
<keyword evidence="2" id="KW-1133">Transmembrane helix</keyword>
<feature type="transmembrane region" description="Helical" evidence="2">
    <location>
        <begin position="330"/>
        <end position="350"/>
    </location>
</feature>
<feature type="transmembrane region" description="Helical" evidence="2">
    <location>
        <begin position="15"/>
        <end position="34"/>
    </location>
</feature>
<name>A0A1F4XMF5_9BACT</name>
<sequence>MVDTPTPQGLKPRHISWLTIVLAALAVITFIAISTPSARYPLPMGVGMMEYGEGYTTSVSETASGMPMMDDSVSYGSGSSQGMIAPDAYYRDRYPYPYPYYNPDVPITDTREFLKVNYNASMYTRDVQELTRRVETTVRGYSGRIDQESSSQRYGYVSFAVPVNKYDAFRTELESLVGSRFLTVNISSQNLLPQKQDIEEQQKQADAELADYKTARQKLVNAHASVVKSLQSQIDADAQLLAVLRAEPSTPQIQVQIQQISDELSSLKQQLADENTSYSKQLNRADENIKYAEEWQTAVQTEDQTLLDSVATVTGTVSIQWISLWGMAQLYLPGYWIPALFAALAFLSYLRDRRRFEVV</sequence>
<comment type="caution">
    <text evidence="3">The sequence shown here is derived from an EMBL/GenBank/DDBJ whole genome shotgun (WGS) entry which is preliminary data.</text>
</comment>
<evidence type="ECO:0000313" key="3">
    <source>
        <dbReference type="EMBL" id="OGC82788.1"/>
    </source>
</evidence>
<dbReference type="AlphaFoldDB" id="A0A1F4XMF5"/>
<keyword evidence="2" id="KW-0812">Transmembrane</keyword>
<evidence type="ECO:0000313" key="4">
    <source>
        <dbReference type="Proteomes" id="UP000177564"/>
    </source>
</evidence>
<dbReference type="Proteomes" id="UP000177564">
    <property type="component" value="Unassembled WGS sequence"/>
</dbReference>
<keyword evidence="1" id="KW-0175">Coiled coil</keyword>
<gene>
    <name evidence="3" type="ORF">A3D68_00220</name>
</gene>
<feature type="coiled-coil region" evidence="1">
    <location>
        <begin position="257"/>
        <end position="288"/>
    </location>
</feature>
<accession>A0A1F4XMF5</accession>
<dbReference type="EMBL" id="MEWU01000036">
    <property type="protein sequence ID" value="OGC82788.1"/>
    <property type="molecule type" value="Genomic_DNA"/>
</dbReference>
<organism evidence="3 4">
    <name type="scientific">Candidatus Adlerbacteria bacterium RIFCSPHIGHO2_02_FULL_52_17</name>
    <dbReference type="NCBI Taxonomy" id="1797240"/>
    <lineage>
        <taxon>Bacteria</taxon>
        <taxon>Candidatus Adleribacteriota</taxon>
    </lineage>
</organism>